<dbReference type="EMBL" id="CP000270">
    <property type="protein sequence ID" value="ABE32276.1"/>
    <property type="molecule type" value="Genomic_DNA"/>
</dbReference>
<feature type="transmembrane region" description="Helical" evidence="8">
    <location>
        <begin position="257"/>
        <end position="275"/>
    </location>
</feature>
<keyword evidence="7 8" id="KW-0472">Membrane</keyword>
<name>Q13UG3_PARXL</name>
<evidence type="ECO:0000313" key="11">
    <source>
        <dbReference type="Proteomes" id="UP000001817"/>
    </source>
</evidence>
<dbReference type="CDD" id="cd17503">
    <property type="entry name" value="MFS_LmrB_MDR_like"/>
    <property type="match status" value="1"/>
</dbReference>
<feature type="transmembrane region" description="Helical" evidence="8">
    <location>
        <begin position="77"/>
        <end position="95"/>
    </location>
</feature>
<dbReference type="GO" id="GO:0022857">
    <property type="term" value="F:transmembrane transporter activity"/>
    <property type="evidence" value="ECO:0007669"/>
    <property type="project" value="InterPro"/>
</dbReference>
<dbReference type="PROSITE" id="PS50850">
    <property type="entry name" value="MFS"/>
    <property type="match status" value="1"/>
</dbReference>
<dbReference type="InterPro" id="IPR020846">
    <property type="entry name" value="MFS_dom"/>
</dbReference>
<evidence type="ECO:0000256" key="6">
    <source>
        <dbReference type="ARBA" id="ARBA00022989"/>
    </source>
</evidence>
<dbReference type="InterPro" id="IPR004638">
    <property type="entry name" value="EmrB-like"/>
</dbReference>
<evidence type="ECO:0000256" key="5">
    <source>
        <dbReference type="ARBA" id="ARBA00022692"/>
    </source>
</evidence>
<dbReference type="AlphaFoldDB" id="Q13UG3"/>
<evidence type="ECO:0000256" key="7">
    <source>
        <dbReference type="ARBA" id="ARBA00023136"/>
    </source>
</evidence>
<keyword evidence="6 8" id="KW-1133">Transmembrane helix</keyword>
<accession>Q13UG3</accession>
<dbReference type="PANTHER" id="PTHR42718">
    <property type="entry name" value="MAJOR FACILITATOR SUPERFAMILY MULTIDRUG TRANSPORTER MFSC"/>
    <property type="match status" value="1"/>
</dbReference>
<dbReference type="Gene3D" id="1.20.1720.10">
    <property type="entry name" value="Multidrug resistance protein D"/>
    <property type="match status" value="1"/>
</dbReference>
<reference evidence="10 11" key="1">
    <citation type="journal article" date="2006" name="Proc. Natl. Acad. Sci. U.S.A.">
        <title>Burkholderia xenovorans LB400 harbors a multi-replicon, 9.73-Mbp genome shaped for versatility.</title>
        <authorList>
            <person name="Chain P.S."/>
            <person name="Denef V.J."/>
            <person name="Konstantinidis K.T."/>
            <person name="Vergez L.M."/>
            <person name="Agullo L."/>
            <person name="Reyes V.L."/>
            <person name="Hauser L."/>
            <person name="Cordova M."/>
            <person name="Gomez L."/>
            <person name="Gonzalez M."/>
            <person name="Land M."/>
            <person name="Lao V."/>
            <person name="Larimer F."/>
            <person name="LiPuma J.J."/>
            <person name="Mahenthiralingam E."/>
            <person name="Malfatti S.A."/>
            <person name="Marx C.J."/>
            <person name="Parnell J.J."/>
            <person name="Ramette A."/>
            <person name="Richardson P."/>
            <person name="Seeger M."/>
            <person name="Smith D."/>
            <person name="Spilker T."/>
            <person name="Sul W.J."/>
            <person name="Tsoi T.V."/>
            <person name="Ulrich L.E."/>
            <person name="Zhulin I.B."/>
            <person name="Tiedje J.M."/>
        </authorList>
    </citation>
    <scope>NUCLEOTIDE SEQUENCE [LARGE SCALE GENOMIC DNA]</scope>
    <source>
        <strain evidence="10 11">LB400</strain>
    </source>
</reference>
<dbReference type="STRING" id="266265.Bxe_A0658"/>
<protein>
    <submittedName>
        <fullName evidence="10">Major facilitator superfamily (MFS) drug efflux pump, EmrB/QacA subfamily</fullName>
    </submittedName>
</protein>
<evidence type="ECO:0000256" key="3">
    <source>
        <dbReference type="ARBA" id="ARBA00022448"/>
    </source>
</evidence>
<feature type="domain" description="Major facilitator superfamily (MFS) profile" evidence="9">
    <location>
        <begin position="41"/>
        <end position="522"/>
    </location>
</feature>
<dbReference type="Gene3D" id="1.20.1250.20">
    <property type="entry name" value="MFS general substrate transporter like domains"/>
    <property type="match status" value="1"/>
</dbReference>
<keyword evidence="5 8" id="KW-0812">Transmembrane</keyword>
<keyword evidence="4" id="KW-1003">Cell membrane</keyword>
<feature type="transmembrane region" description="Helical" evidence="8">
    <location>
        <begin position="193"/>
        <end position="214"/>
    </location>
</feature>
<comment type="similarity">
    <text evidence="2">Belongs to the major facilitator superfamily. EmrB family.</text>
</comment>
<organism evidence="10 11">
    <name type="scientific">Paraburkholderia xenovorans (strain LB400)</name>
    <dbReference type="NCBI Taxonomy" id="266265"/>
    <lineage>
        <taxon>Bacteria</taxon>
        <taxon>Pseudomonadati</taxon>
        <taxon>Pseudomonadota</taxon>
        <taxon>Betaproteobacteria</taxon>
        <taxon>Burkholderiales</taxon>
        <taxon>Burkholderiaceae</taxon>
        <taxon>Paraburkholderia</taxon>
    </lineage>
</organism>
<keyword evidence="3" id="KW-0813">Transport</keyword>
<dbReference type="GO" id="GO:0005886">
    <property type="term" value="C:plasma membrane"/>
    <property type="evidence" value="ECO:0007669"/>
    <property type="project" value="UniProtKB-SubCell"/>
</dbReference>
<dbReference type="NCBIfam" id="TIGR00711">
    <property type="entry name" value="efflux_EmrB"/>
    <property type="match status" value="1"/>
</dbReference>
<dbReference type="Proteomes" id="UP000001817">
    <property type="component" value="Chromosome 1"/>
</dbReference>
<comment type="subcellular location">
    <subcellularLocation>
        <location evidence="1">Cell membrane</location>
        <topology evidence="1">Multi-pass membrane protein</topology>
    </subcellularLocation>
</comment>
<evidence type="ECO:0000256" key="4">
    <source>
        <dbReference type="ARBA" id="ARBA00022475"/>
    </source>
</evidence>
<feature type="transmembrane region" description="Helical" evidence="8">
    <location>
        <begin position="226"/>
        <end position="245"/>
    </location>
</feature>
<feature type="transmembrane region" description="Helical" evidence="8">
    <location>
        <begin position="389"/>
        <end position="410"/>
    </location>
</feature>
<evidence type="ECO:0000259" key="9">
    <source>
        <dbReference type="PROSITE" id="PS50850"/>
    </source>
</evidence>
<feature type="transmembrane region" description="Helical" evidence="8">
    <location>
        <begin position="136"/>
        <end position="154"/>
    </location>
</feature>
<evidence type="ECO:0000313" key="10">
    <source>
        <dbReference type="EMBL" id="ABE32276.1"/>
    </source>
</evidence>
<evidence type="ECO:0000256" key="8">
    <source>
        <dbReference type="SAM" id="Phobius"/>
    </source>
</evidence>
<evidence type="ECO:0000256" key="1">
    <source>
        <dbReference type="ARBA" id="ARBA00004651"/>
    </source>
</evidence>
<feature type="transmembrane region" description="Helical" evidence="8">
    <location>
        <begin position="329"/>
        <end position="349"/>
    </location>
</feature>
<feature type="transmembrane region" description="Helical" evidence="8">
    <location>
        <begin position="107"/>
        <end position="124"/>
    </location>
</feature>
<dbReference type="KEGG" id="bxe:Bxe_A0658"/>
<dbReference type="SUPFAM" id="SSF103473">
    <property type="entry name" value="MFS general substrate transporter"/>
    <property type="match status" value="1"/>
</dbReference>
<dbReference type="Pfam" id="PF07690">
    <property type="entry name" value="MFS_1"/>
    <property type="match status" value="1"/>
</dbReference>
<dbReference type="InterPro" id="IPR036259">
    <property type="entry name" value="MFS_trans_sf"/>
</dbReference>
<proteinExistence type="inferred from homology"/>
<feature type="transmembrane region" description="Helical" evidence="8">
    <location>
        <begin position="166"/>
        <end position="187"/>
    </location>
</feature>
<feature type="transmembrane region" description="Helical" evidence="8">
    <location>
        <begin position="502"/>
        <end position="520"/>
    </location>
</feature>
<feature type="transmembrane region" description="Helical" evidence="8">
    <location>
        <begin position="296"/>
        <end position="317"/>
    </location>
</feature>
<evidence type="ECO:0000256" key="2">
    <source>
        <dbReference type="ARBA" id="ARBA00008537"/>
    </source>
</evidence>
<dbReference type="eggNOG" id="COG2814">
    <property type="taxonomic scope" value="Bacteria"/>
</dbReference>
<dbReference type="PANTHER" id="PTHR42718:SF9">
    <property type="entry name" value="MAJOR FACILITATOR SUPERFAMILY MULTIDRUG TRANSPORTER MFSC"/>
    <property type="match status" value="1"/>
</dbReference>
<gene>
    <name evidence="10" type="ORF">Bxe_A0658</name>
</gene>
<sequence>MPRARATDILSMLIISTTPRSFMSSDTPVATAAAPLNRPMITISIMLATLIQTLDSTIANVALPHMQGTLSASQDEITWVLTSYIVAAAIATPLTGWLSDRLSVKRLLIVAIGGFTVSSALCGLSETLTQIVASRLLQGVFGASLVPLSQSILLDINPREKQGQAMAVWGMGVMVGPILGPTLGGWLTDSYNWRWVFFINVPIGAFALFGVATFLPSREPKHDVKFDAFGFATLGLAIGALQAMLDRGEQLDWFGSNEIVIEALLAAISFAFFLAHTATVGKKSFFKYELLKDPNFATGTFFIFVIGAVMYATRALLPPMLQNLMNYPVATTGLVTAPSGAGTMVAMLFAGRLLKRIDARILLLAGFLISAFALWQMMHYTIVLSASDIVWPGVIQGFGLGLVFVPLSALTFSTLTPELRADGTATYSLMRNIGSSIGISIVQTLMTRNTQVSHADLAANITAFNPAVQPMLNTGSNYDMAALNASITQQASMIAYLNDFKLMFMATLLVIPLLLLIRPAHKAPDASVAHAAMD</sequence>
<keyword evidence="11" id="KW-1185">Reference proteome</keyword>
<dbReference type="InterPro" id="IPR011701">
    <property type="entry name" value="MFS"/>
</dbReference>
<feature type="transmembrane region" description="Helical" evidence="8">
    <location>
        <begin position="361"/>
        <end position="383"/>
    </location>
</feature>